<feature type="domain" description="B3/B4 tRNA-binding" evidence="3">
    <location>
        <begin position="293"/>
        <end position="470"/>
    </location>
</feature>
<keyword evidence="5" id="KW-1185">Reference proteome</keyword>
<dbReference type="AlphaFoldDB" id="A0A5N4A2N0"/>
<dbReference type="GO" id="GO:0003723">
    <property type="term" value="F:RNA binding"/>
    <property type="evidence" value="ECO:0007669"/>
    <property type="project" value="InterPro"/>
</dbReference>
<reference evidence="4 5" key="1">
    <citation type="journal article" date="2018" name="Elife">
        <title>Firefly genomes illuminate parallel origins of bioluminescence in beetles.</title>
        <authorList>
            <person name="Fallon T.R."/>
            <person name="Lower S.E."/>
            <person name="Chang C.H."/>
            <person name="Bessho-Uehara M."/>
            <person name="Martin G.J."/>
            <person name="Bewick A.J."/>
            <person name="Behringer M."/>
            <person name="Debat H.J."/>
            <person name="Wong I."/>
            <person name="Day J.C."/>
            <person name="Suvorov A."/>
            <person name="Silva C.J."/>
            <person name="Stanger-Hall K.F."/>
            <person name="Hall D.W."/>
            <person name="Schmitz R.J."/>
            <person name="Nelson D.R."/>
            <person name="Lewis S.M."/>
            <person name="Shigenobu S."/>
            <person name="Bybee S.M."/>
            <person name="Larracuente A.M."/>
            <person name="Oba Y."/>
            <person name="Weng J.K."/>
        </authorList>
    </citation>
    <scope>NUCLEOTIDE SEQUENCE [LARGE SCALE GENOMIC DNA]</scope>
    <source>
        <strain evidence="4">1611_PpyrPB1</strain>
        <tissue evidence="4">Whole body</tissue>
    </source>
</reference>
<comment type="caution">
    <text evidence="4">The sequence shown here is derived from an EMBL/GenBank/DDBJ whole genome shotgun (WGS) entry which is preliminary data.</text>
</comment>
<dbReference type="GO" id="GO:0004826">
    <property type="term" value="F:phenylalanine-tRNA ligase activity"/>
    <property type="evidence" value="ECO:0007669"/>
    <property type="project" value="InterPro"/>
</dbReference>
<dbReference type="OrthoDB" id="67933at2759"/>
<evidence type="ECO:0000313" key="4">
    <source>
        <dbReference type="EMBL" id="KAB0791562.1"/>
    </source>
</evidence>
<dbReference type="PANTHER" id="PTHR10947:SF3">
    <property type="entry name" value="LEUCINE-RICH REPEAT-CONTAINING PROTEIN 47"/>
    <property type="match status" value="1"/>
</dbReference>
<dbReference type="SUPFAM" id="SSF52058">
    <property type="entry name" value="L domain-like"/>
    <property type="match status" value="1"/>
</dbReference>
<dbReference type="Gene3D" id="3.50.40.10">
    <property type="entry name" value="Phenylalanyl-trna Synthetase, Chain B, domain 3"/>
    <property type="match status" value="1"/>
</dbReference>
<dbReference type="InterPro" id="IPR001611">
    <property type="entry name" value="Leu-rich_rpt"/>
</dbReference>
<evidence type="ECO:0000256" key="1">
    <source>
        <dbReference type="ARBA" id="ARBA00022614"/>
    </source>
</evidence>
<dbReference type="InterPro" id="IPR020825">
    <property type="entry name" value="Phe-tRNA_synthase-like_B3/B4"/>
</dbReference>
<dbReference type="SMART" id="SM00364">
    <property type="entry name" value="LRR_BAC"/>
    <property type="match status" value="4"/>
</dbReference>
<proteinExistence type="predicted"/>
<dbReference type="InParanoid" id="A0A5N4A2N0"/>
<dbReference type="InterPro" id="IPR045060">
    <property type="entry name" value="Phe-tRNA-ligase_IIc_bsu"/>
</dbReference>
<dbReference type="PROSITE" id="PS51450">
    <property type="entry name" value="LRR"/>
    <property type="match status" value="1"/>
</dbReference>
<evidence type="ECO:0000256" key="2">
    <source>
        <dbReference type="ARBA" id="ARBA00022737"/>
    </source>
</evidence>
<dbReference type="GO" id="GO:0006432">
    <property type="term" value="P:phenylalanyl-tRNA aminoacylation"/>
    <property type="evidence" value="ECO:0007669"/>
    <property type="project" value="InterPro"/>
</dbReference>
<dbReference type="Pfam" id="PF13855">
    <property type="entry name" value="LRR_8"/>
    <property type="match status" value="1"/>
</dbReference>
<keyword evidence="1" id="KW-0433">Leucine-rich repeat</keyword>
<dbReference type="EMBL" id="VVIM01000011">
    <property type="protein sequence ID" value="KAB0791562.1"/>
    <property type="molecule type" value="Genomic_DNA"/>
</dbReference>
<dbReference type="Proteomes" id="UP000327044">
    <property type="component" value="Unassembled WGS sequence"/>
</dbReference>
<dbReference type="InterPro" id="IPR032675">
    <property type="entry name" value="LRR_dom_sf"/>
</dbReference>
<dbReference type="PANTHER" id="PTHR10947">
    <property type="entry name" value="PHENYLALANYL-TRNA SYNTHETASE BETA CHAIN AND LEUCINE-RICH REPEAT-CONTAINING PROTEIN 47"/>
    <property type="match status" value="1"/>
</dbReference>
<dbReference type="InterPro" id="IPR005146">
    <property type="entry name" value="B3/B4_tRNA-bd"/>
</dbReference>
<dbReference type="SMART" id="SM00369">
    <property type="entry name" value="LRR_TYP"/>
    <property type="match status" value="6"/>
</dbReference>
<accession>A0A5N4A2N0</accession>
<organism evidence="4 5">
    <name type="scientific">Photinus pyralis</name>
    <name type="common">Common eastern firefly</name>
    <name type="synonym">Lampyris pyralis</name>
    <dbReference type="NCBI Taxonomy" id="7054"/>
    <lineage>
        <taxon>Eukaryota</taxon>
        <taxon>Metazoa</taxon>
        <taxon>Ecdysozoa</taxon>
        <taxon>Arthropoda</taxon>
        <taxon>Hexapoda</taxon>
        <taxon>Insecta</taxon>
        <taxon>Pterygota</taxon>
        <taxon>Neoptera</taxon>
        <taxon>Endopterygota</taxon>
        <taxon>Coleoptera</taxon>
        <taxon>Polyphaga</taxon>
        <taxon>Elateriformia</taxon>
        <taxon>Elateroidea</taxon>
        <taxon>Lampyridae</taxon>
        <taxon>Lampyrinae</taxon>
        <taxon>Photinus</taxon>
    </lineage>
</organism>
<keyword evidence="2" id="KW-0677">Repeat</keyword>
<evidence type="ECO:0000259" key="3">
    <source>
        <dbReference type="SMART" id="SM00873"/>
    </source>
</evidence>
<dbReference type="SMART" id="SM00873">
    <property type="entry name" value="B3_4"/>
    <property type="match status" value="1"/>
</dbReference>
<dbReference type="InterPro" id="IPR003591">
    <property type="entry name" value="Leu-rich_rpt_typical-subtyp"/>
</dbReference>
<protein>
    <recommendedName>
        <fullName evidence="3">B3/B4 tRNA-binding domain-containing protein</fullName>
    </recommendedName>
</protein>
<gene>
    <name evidence="4" type="ORF">PPYR_03362</name>
</gene>
<sequence length="510" mass="56077">MAWPEVLTAQNENRHEIILTGREISNSISRNGVDPTLFTLVNLNYLNIHSTGLETLPDAIEKLHNLQTLVLHSNKLATLNSKVAGLDKLKILDLSGNLLHELPDTLSDLSQLVTVNVSNNQLNSLPKFRTNSKLAVIDASNNNLGAFPDVCHPEMVSLAEIRCSNNKIAELPNAIGALSSLKVLLVNSNEIKEVPGELAKCGKLKDLNLKENPIADRRLLKLMTQGHTKKIIDYIKQHGVTTTVSTETTNKGKKGKRAVDDEVGALTESLYKVSINHCNDNLSVIVHENVKSIRPHLIACLVLNVTFTEEIFKKFIQLQTKLHDTLCEKRNVATIATHDAEKLLGGNLVYTALPPNDLRIKPLNGGQELTGAQLFKKLQLEAENLRKEKKRNTYSGIHKYLYMLEGKSLYACLTNTTGDVISFPPITNSELTKMTMSTTSLLIEVTGAGSQGACKKVADTLIKEMVPLFGGSLTIQQVKNVDVDGNLKSVYPSRTDLVFDDNSGIAVLRE</sequence>
<dbReference type="Gene3D" id="3.80.10.10">
    <property type="entry name" value="Ribonuclease Inhibitor"/>
    <property type="match status" value="1"/>
</dbReference>
<evidence type="ECO:0000313" key="5">
    <source>
        <dbReference type="Proteomes" id="UP000327044"/>
    </source>
</evidence>
<name>A0A5N4A2N0_PHOPY</name>